<dbReference type="InterPro" id="IPR001650">
    <property type="entry name" value="Helicase_C-like"/>
</dbReference>
<dbReference type="PANTHER" id="PTHR36498:SF1">
    <property type="entry name" value="TATA-BINDING PROTEIN-ASSOCIATED FACTOR 172"/>
    <property type="match status" value="1"/>
</dbReference>
<dbReference type="Pfam" id="PF00176">
    <property type="entry name" value="SNF2-rel_dom"/>
    <property type="match status" value="1"/>
</dbReference>
<dbReference type="GO" id="GO:0003677">
    <property type="term" value="F:DNA binding"/>
    <property type="evidence" value="ECO:0007669"/>
    <property type="project" value="UniProtKB-KW"/>
</dbReference>
<feature type="region of interest" description="Disordered" evidence="9">
    <location>
        <begin position="648"/>
        <end position="667"/>
    </location>
</feature>
<keyword evidence="8" id="KW-0539">Nucleus</keyword>
<dbReference type="SMART" id="SM00490">
    <property type="entry name" value="HELICc"/>
    <property type="match status" value="1"/>
</dbReference>
<organism evidence="12 13">
    <name type="scientific">Plasmodiophora brassicae</name>
    <name type="common">Clubroot disease agent</name>
    <dbReference type="NCBI Taxonomy" id="37360"/>
    <lineage>
        <taxon>Eukaryota</taxon>
        <taxon>Sar</taxon>
        <taxon>Rhizaria</taxon>
        <taxon>Endomyxa</taxon>
        <taxon>Phytomyxea</taxon>
        <taxon>Plasmodiophorida</taxon>
        <taxon>Plasmodiophoridae</taxon>
        <taxon>Plasmodiophora</taxon>
    </lineage>
</organism>
<evidence type="ECO:0000256" key="6">
    <source>
        <dbReference type="ARBA" id="ARBA00022840"/>
    </source>
</evidence>
<dbReference type="InterPro" id="IPR027417">
    <property type="entry name" value="P-loop_NTPase"/>
</dbReference>
<dbReference type="CDD" id="cd18793">
    <property type="entry name" value="SF2_C_SNF"/>
    <property type="match status" value="1"/>
</dbReference>
<feature type="region of interest" description="Disordered" evidence="9">
    <location>
        <begin position="245"/>
        <end position="269"/>
    </location>
</feature>
<keyword evidence="3" id="KW-0547">Nucleotide-binding</keyword>
<dbReference type="InterPro" id="IPR049730">
    <property type="entry name" value="SNF2/RAD54-like_C"/>
</dbReference>
<evidence type="ECO:0000313" key="13">
    <source>
        <dbReference type="Proteomes" id="UP000039324"/>
    </source>
</evidence>
<evidence type="ECO:0000256" key="7">
    <source>
        <dbReference type="ARBA" id="ARBA00023125"/>
    </source>
</evidence>
<dbReference type="CDD" id="cd17999">
    <property type="entry name" value="DEXHc_Mot1"/>
    <property type="match status" value="1"/>
</dbReference>
<feature type="region of interest" description="Disordered" evidence="9">
    <location>
        <begin position="18"/>
        <end position="37"/>
    </location>
</feature>
<gene>
    <name evidence="12" type="ORF">PBRA_003801</name>
</gene>
<dbReference type="Gene3D" id="3.40.50.300">
    <property type="entry name" value="P-loop containing nucleotide triphosphate hydrolases"/>
    <property type="match status" value="1"/>
</dbReference>
<sequence length="1738" mass="192817">MRSCSEFRPVALRNFEPPGAARTARSRRGGARMAGDGAVGSTRLDRLFSLLEVGSNTLTKRTAAQQIGDVQKYHPHELQNLLFRLRPYLLHKNWETRTAAGVAIDAIIANVEQFNPDWSAAGTATEADGAAFKTALRFSDFNLLEIMQKGQPLLASGGTEFDDGDDMKSLDPKARIEIQKKRLLKRIGFIEKVDEDLENIFKDEDFEVVQPSASAADTSRSSAVTVMSSMENISSRERNRLKRLEKKQAKQRGAPKPAASSTLKEHTPQTVVGDAVTDPTAAVNYRVEWPFTAFCEQLLHDVFDRVWEVRHGAGIGIRTILQSHGRCSGMSVLYASSDDDLAVQHEEWVNDCAIRLLCVQALDKFSDYSSGQAVCPVRETCSQALGVLMQHASDGTVRAVRECLLQLIMREEWEPRHSGYLGLKYVLAVRQDLVLEYLDTVLPAMIRGLSDESDDVRAIVSESLLPIHKEIVVNAPARLPDLLSALWGGLLFFDELSSSTASLLKVISALYSHSEVFQCEMQCGLDVYIPRIFPSLVHSSVSVRTTAVEALQRIATAAFNHPHSWLQFDLLCTWLRVQFQVLLVEENDIVIERSFTLWRTLLDIASNVSVGILDSGFIEPLCRLASAGPHENLSPNLLIDLSLYTQSDGERPAKRPKTGSGDGPQIKGSTSMVLRGARGIAILLPFLANDEARNAVVALLQELRAYSRICGTAVFTDVAFKPSLPLLIANLGSLDDAPANFAEFSYHRSRLEALARDLAQSTGLVVNLDTITPEIALQIATSAPVGNNQRASQLQQAVLASKGRLDTESRALVNTIRALAAAALITADYFPEKLSPLINPLLRGVEKQRQEQLQRRSATALGILVHKCCTRGVMIQKLLAKLIPMATIGRTEVTLTNERDIELRGAQAVLEALCASAGDDLFESLPVIWQRAQTVLQAFKQALSAHVQTAPSWLDDATQDSIFRELMIIKHLLTFVKAENPRSRVLSLLPLVCCCLEYPSESIRNQAASCVTDFCHADVVLTLEYVIDNVLPNFNRPDADQLRFASMLALHSILTEIGVHATPYLAFLVRPVLARTTDPCPEVRDLASMTFAAAVRLIPLESGVPNPPGMSAELAHKRIEERAFISQIVDGSKIPDYVVRVPIKATLRRYQQEGVNWLAFMQQFNLHGILCDDMGLGKTLQTVCILASSVRTNRDSGLESLPSLVICPSTLVRHWPAEIEKFCDPGDLSGICYDGTASERAEVRRGLMDTVKDNVLVMSYNTWRSDMAHFEHVNWNYCVLDEGHIIKNPKSKITESVKRVRARHRLVLSGTPIQNNVVDLWSIFDFLMPGYLGTYTYFNAHFAKPISLGGSAKASDRDQEASIKALESLHKQVLPFLLRRVKGQVLDDLPEKIIQDYYCDMSPLQVELYESFSRSTAVEEAQQDLSYDTTKQSGEAGAQHVFQVLQYLRKLVTHPALVLNPSHPDYENVMQELAASKRSLRDIDIAPKFLALQQLLLDCGIGTTTDSTTGMAVSQHRVLLFAQLKSVLDLVQKDLFERHMPTVTFARLDGSMSSKDRFEVVKKFNEDPSIDVLLLTTRIGGLGLNLTGADTVIFMEHDWNPSNDLQAMDRAHRIGQTKVVVNVYRLLTRNTLEEKIMRLQKWKQSIADTVITEDNTSLRSMDTGQVLDLMKISSERMAPATRAAAPSAGAAEQLDAFGNIPSGKKTGLKAMLDGLQELWDESQYEEEYSINQFLSKLR</sequence>
<dbReference type="InterPro" id="IPR000330">
    <property type="entry name" value="SNF2_N"/>
</dbReference>
<keyword evidence="4" id="KW-0378">Hydrolase</keyword>
<dbReference type="SUPFAM" id="SSF52540">
    <property type="entry name" value="P-loop containing nucleoside triphosphate hydrolases"/>
    <property type="match status" value="2"/>
</dbReference>
<evidence type="ECO:0000256" key="1">
    <source>
        <dbReference type="ARBA" id="ARBA00004123"/>
    </source>
</evidence>
<dbReference type="Gene3D" id="3.40.50.10810">
    <property type="entry name" value="Tandem AAA-ATPase domain"/>
    <property type="match status" value="1"/>
</dbReference>
<dbReference type="InterPro" id="IPR011989">
    <property type="entry name" value="ARM-like"/>
</dbReference>
<dbReference type="SMART" id="SM00487">
    <property type="entry name" value="DEXDc"/>
    <property type="match status" value="1"/>
</dbReference>
<dbReference type="GO" id="GO:0005634">
    <property type="term" value="C:nucleus"/>
    <property type="evidence" value="ECO:0007669"/>
    <property type="project" value="UniProtKB-SubCell"/>
</dbReference>
<keyword evidence="7" id="KW-0238">DNA-binding</keyword>
<keyword evidence="5" id="KW-0347">Helicase</keyword>
<dbReference type="OrthoDB" id="10252227at2759"/>
<keyword evidence="13" id="KW-1185">Reference proteome</keyword>
<dbReference type="Pfam" id="PF00271">
    <property type="entry name" value="Helicase_C"/>
    <property type="match status" value="1"/>
</dbReference>
<dbReference type="STRING" id="37360.A0A0G4IIE8"/>
<feature type="domain" description="Helicase C-terminal" evidence="11">
    <location>
        <begin position="1491"/>
        <end position="1662"/>
    </location>
</feature>
<keyword evidence="6" id="KW-0067">ATP-binding</keyword>
<dbReference type="GO" id="GO:0017025">
    <property type="term" value="F:TBP-class protein binding"/>
    <property type="evidence" value="ECO:0007669"/>
    <property type="project" value="InterPro"/>
</dbReference>
<accession>A0A0G4IIE8</accession>
<dbReference type="Pfam" id="PF12054">
    <property type="entry name" value="DUF3535"/>
    <property type="match status" value="1"/>
</dbReference>
<protein>
    <submittedName>
        <fullName evidence="12">Uncharacterized protein</fullName>
    </submittedName>
</protein>
<name>A0A0G4IIE8_PLABS</name>
<comment type="subcellular location">
    <subcellularLocation>
        <location evidence="1">Nucleus</location>
    </subcellularLocation>
</comment>
<dbReference type="Gene3D" id="1.25.10.10">
    <property type="entry name" value="Leucine-rich Repeat Variant"/>
    <property type="match status" value="2"/>
</dbReference>
<dbReference type="InterPro" id="IPR044078">
    <property type="entry name" value="Mot1_ATP-bd"/>
</dbReference>
<evidence type="ECO:0000259" key="11">
    <source>
        <dbReference type="PROSITE" id="PS51194"/>
    </source>
</evidence>
<evidence type="ECO:0000256" key="3">
    <source>
        <dbReference type="ARBA" id="ARBA00022741"/>
    </source>
</evidence>
<dbReference type="FunFam" id="3.40.50.10810:FF:000042">
    <property type="entry name" value="SNF2 family helicase-like protein"/>
    <property type="match status" value="1"/>
</dbReference>
<reference evidence="12 13" key="1">
    <citation type="submission" date="2015-02" db="EMBL/GenBank/DDBJ databases">
        <authorList>
            <person name="Chooi Y.-H."/>
        </authorList>
    </citation>
    <scope>NUCLEOTIDE SEQUENCE [LARGE SCALE GENOMIC DNA]</scope>
    <source>
        <strain evidence="12">E3</strain>
    </source>
</reference>
<dbReference type="OMA" id="WYSDIAC"/>
<proteinExistence type="predicted"/>
<evidence type="ECO:0000256" key="9">
    <source>
        <dbReference type="SAM" id="MobiDB-lite"/>
    </source>
</evidence>
<evidence type="ECO:0000256" key="2">
    <source>
        <dbReference type="ARBA" id="ARBA00022737"/>
    </source>
</evidence>
<dbReference type="GO" id="GO:0004386">
    <property type="term" value="F:helicase activity"/>
    <property type="evidence" value="ECO:0007669"/>
    <property type="project" value="UniProtKB-KW"/>
</dbReference>
<dbReference type="FunFam" id="3.40.50.300:FF:001793">
    <property type="entry name" value="TATA-binding protein-associated factor"/>
    <property type="match status" value="1"/>
</dbReference>
<dbReference type="PROSITE" id="PS51192">
    <property type="entry name" value="HELICASE_ATP_BIND_1"/>
    <property type="match status" value="1"/>
</dbReference>
<evidence type="ECO:0000256" key="5">
    <source>
        <dbReference type="ARBA" id="ARBA00022806"/>
    </source>
</evidence>
<evidence type="ECO:0000313" key="12">
    <source>
        <dbReference type="EMBL" id="CEO94988.1"/>
    </source>
</evidence>
<dbReference type="PANTHER" id="PTHR36498">
    <property type="entry name" value="TATA-BINDING PROTEIN-ASSOCIATED FACTOR 172"/>
    <property type="match status" value="1"/>
</dbReference>
<dbReference type="Proteomes" id="UP000039324">
    <property type="component" value="Unassembled WGS sequence"/>
</dbReference>
<dbReference type="EMBL" id="CDSF01000002">
    <property type="protein sequence ID" value="CEO94988.1"/>
    <property type="molecule type" value="Genomic_DNA"/>
</dbReference>
<evidence type="ECO:0000259" key="10">
    <source>
        <dbReference type="PROSITE" id="PS51192"/>
    </source>
</evidence>
<evidence type="ECO:0000256" key="4">
    <source>
        <dbReference type="ARBA" id="ARBA00022801"/>
    </source>
</evidence>
<dbReference type="InterPro" id="IPR044972">
    <property type="entry name" value="Mot1"/>
</dbReference>
<keyword evidence="2" id="KW-0677">Repeat</keyword>
<dbReference type="InterPro" id="IPR014001">
    <property type="entry name" value="Helicase_ATP-bd"/>
</dbReference>
<dbReference type="InterPro" id="IPR022707">
    <property type="entry name" value="Mot1_central_dom"/>
</dbReference>
<dbReference type="InterPro" id="IPR038718">
    <property type="entry name" value="SNF2-like_sf"/>
</dbReference>
<dbReference type="GO" id="GO:0016887">
    <property type="term" value="F:ATP hydrolysis activity"/>
    <property type="evidence" value="ECO:0007669"/>
    <property type="project" value="InterPro"/>
</dbReference>
<dbReference type="PROSITE" id="PS51194">
    <property type="entry name" value="HELICASE_CTER"/>
    <property type="match status" value="1"/>
</dbReference>
<dbReference type="InterPro" id="IPR016024">
    <property type="entry name" value="ARM-type_fold"/>
</dbReference>
<evidence type="ECO:0000256" key="8">
    <source>
        <dbReference type="ARBA" id="ARBA00023242"/>
    </source>
</evidence>
<feature type="domain" description="Helicase ATP-binding" evidence="10">
    <location>
        <begin position="1159"/>
        <end position="1330"/>
    </location>
</feature>
<dbReference type="GO" id="GO:0005524">
    <property type="term" value="F:ATP binding"/>
    <property type="evidence" value="ECO:0007669"/>
    <property type="project" value="UniProtKB-KW"/>
</dbReference>
<dbReference type="SUPFAM" id="SSF48371">
    <property type="entry name" value="ARM repeat"/>
    <property type="match status" value="1"/>
</dbReference>